<keyword evidence="3" id="KW-0238">DNA-binding</keyword>
<dbReference type="GO" id="GO:0003677">
    <property type="term" value="F:DNA binding"/>
    <property type="evidence" value="ECO:0007669"/>
    <property type="project" value="UniProtKB-KW"/>
</dbReference>
<dbReference type="Gene3D" id="1.10.287.1120">
    <property type="entry name" value="Bipartite methylase S protein"/>
    <property type="match status" value="1"/>
</dbReference>
<evidence type="ECO:0000256" key="1">
    <source>
        <dbReference type="ARBA" id="ARBA00010923"/>
    </source>
</evidence>
<dbReference type="OrthoDB" id="5298944at2"/>
<organism evidence="5 6">
    <name type="scientific">Nitrosomonas oligotropha</name>
    <dbReference type="NCBI Taxonomy" id="42354"/>
    <lineage>
        <taxon>Bacteria</taxon>
        <taxon>Pseudomonadati</taxon>
        <taxon>Pseudomonadota</taxon>
        <taxon>Betaproteobacteria</taxon>
        <taxon>Nitrosomonadales</taxon>
        <taxon>Nitrosomonadaceae</taxon>
        <taxon>Nitrosomonas</taxon>
    </lineage>
</organism>
<dbReference type="SUPFAM" id="SSF116734">
    <property type="entry name" value="DNA methylase specificity domain"/>
    <property type="match status" value="2"/>
</dbReference>
<evidence type="ECO:0000256" key="3">
    <source>
        <dbReference type="ARBA" id="ARBA00023125"/>
    </source>
</evidence>
<gene>
    <name evidence="5" type="ORF">SAMN05216333_1203</name>
</gene>
<dbReference type="EMBL" id="FODO01000020">
    <property type="protein sequence ID" value="SEO80992.1"/>
    <property type="molecule type" value="Genomic_DNA"/>
</dbReference>
<dbReference type="Pfam" id="PF01420">
    <property type="entry name" value="Methylase_S"/>
    <property type="match status" value="2"/>
</dbReference>
<protein>
    <submittedName>
        <fullName evidence="5">Type I restriction enzyme, S subunit</fullName>
    </submittedName>
</protein>
<evidence type="ECO:0000259" key="4">
    <source>
        <dbReference type="Pfam" id="PF01420"/>
    </source>
</evidence>
<keyword evidence="6" id="KW-1185">Reference proteome</keyword>
<dbReference type="InterPro" id="IPR000055">
    <property type="entry name" value="Restrct_endonuc_typeI_TRD"/>
</dbReference>
<dbReference type="InterPro" id="IPR044946">
    <property type="entry name" value="Restrct_endonuc_typeI_TRD_sf"/>
</dbReference>
<keyword evidence="2" id="KW-0680">Restriction system</keyword>
<dbReference type="GO" id="GO:0009307">
    <property type="term" value="P:DNA restriction-modification system"/>
    <property type="evidence" value="ECO:0007669"/>
    <property type="project" value="UniProtKB-KW"/>
</dbReference>
<feature type="domain" description="Type I restriction modification DNA specificity" evidence="4">
    <location>
        <begin position="16"/>
        <end position="189"/>
    </location>
</feature>
<evidence type="ECO:0000313" key="5">
    <source>
        <dbReference type="EMBL" id="SEO80992.1"/>
    </source>
</evidence>
<dbReference type="Proteomes" id="UP000198814">
    <property type="component" value="Unassembled WGS sequence"/>
</dbReference>
<accession>A0A1H8SQK8</accession>
<comment type="similarity">
    <text evidence="1">Belongs to the type-I restriction system S methylase family.</text>
</comment>
<dbReference type="Gene3D" id="3.90.220.20">
    <property type="entry name" value="DNA methylase specificity domains"/>
    <property type="match status" value="2"/>
</dbReference>
<dbReference type="STRING" id="42354.SAMN05216333_1203"/>
<reference evidence="6" key="1">
    <citation type="submission" date="2016-10" db="EMBL/GenBank/DDBJ databases">
        <authorList>
            <person name="Varghese N."/>
            <person name="Submissions S."/>
        </authorList>
    </citation>
    <scope>NUCLEOTIDE SEQUENCE [LARGE SCALE GENOMIC DNA]</scope>
    <source>
        <strain evidence="6">Nm76</strain>
    </source>
</reference>
<sequence>MELKPGYKLTEVGVIPEDWQLTELPQVIWYQEGPGLRKWQFTQKGLKVINVTNLQDTGFLDLDKTDRYISKEEFERTYKHFLIDENDFVMASSGNSYCKTSLVRKCDLPLLMNTSVIRFKALPGITSGFMQIYLKSKYLKEQIDLLITGGAQPNFGPAHLKKVFIPLPPNTEEQTAIANTLGDADALIQSLIRLITKKRQIKQGAMQTLLNPYENGRLKEGWVVKKLGESCEMYSGGTPNTSVTAYYGGDIQWITSGDLNKGIITEVKGRITKMGLTNSSAKTITRDTLLIALYGATSGVVAISKINAAINQAVLAIIPDESLKSVFLFYMLTYLKDWIIATYTQGGQPNLSGNILKSIEFYCPDVDEQARIATTLSDMDTEIATLEAKLAKYRHIKQGMMQNLLTGRIRLAQPGSNAGAVA</sequence>
<evidence type="ECO:0000313" key="6">
    <source>
        <dbReference type="Proteomes" id="UP000198814"/>
    </source>
</evidence>
<dbReference type="PANTHER" id="PTHR30408">
    <property type="entry name" value="TYPE-1 RESTRICTION ENZYME ECOKI SPECIFICITY PROTEIN"/>
    <property type="match status" value="1"/>
</dbReference>
<name>A0A1H8SQK8_9PROT</name>
<dbReference type="RefSeq" id="WP_090320695.1">
    <property type="nucleotide sequence ID" value="NZ_FNOE01000021.1"/>
</dbReference>
<proteinExistence type="inferred from homology"/>
<dbReference type="InterPro" id="IPR052021">
    <property type="entry name" value="Type-I_RS_S_subunit"/>
</dbReference>
<dbReference type="AlphaFoldDB" id="A0A1H8SQK8"/>
<dbReference type="CDD" id="cd17515">
    <property type="entry name" value="RMtype1_S_MjaORF132P_Sau1132ORF3780P-TRD1-CR1_like"/>
    <property type="match status" value="1"/>
</dbReference>
<evidence type="ECO:0000256" key="2">
    <source>
        <dbReference type="ARBA" id="ARBA00022747"/>
    </source>
</evidence>
<dbReference type="PANTHER" id="PTHR30408:SF12">
    <property type="entry name" value="TYPE I RESTRICTION ENZYME MJAVIII SPECIFICITY SUBUNIT"/>
    <property type="match status" value="1"/>
</dbReference>
<feature type="domain" description="Type I restriction modification DNA specificity" evidence="4">
    <location>
        <begin position="220"/>
        <end position="390"/>
    </location>
</feature>